<dbReference type="Gene3D" id="1.10.10.10">
    <property type="entry name" value="Winged helix-like DNA-binding domain superfamily/Winged helix DNA-binding domain"/>
    <property type="match status" value="1"/>
</dbReference>
<sequence>MADEPVSPADSRPPYLHIADVLRGEIDDGRYRVGERIPSQAELEERFDVSRPTVQRALKELRREGYIDNQRGRAAEVQARHARGRAAGTEEPERAFAALDAHVAAAFEQRDVVIDTFSLTTETLNSALSQQLQRVRLGELRPSSITLRVLLPSTDAALAFPRMVADADDPRPLRRLRLLINAHVTALRSTFNGLSVINPDLRSSIEFRSLPITPLFKLYLLNHDTALHGLYRVVPRVVSFDDDGGAPVGEGEIYDVLGISATLFPYRRDPDEPKSRDTRFVQESQDWFDSVWTTIAGPLILGD</sequence>
<keyword evidence="2" id="KW-0238">DNA-binding</keyword>
<dbReference type="RefSeq" id="WP_103889555.1">
    <property type="nucleotide sequence ID" value="NZ_FNVU01000019.1"/>
</dbReference>
<dbReference type="SUPFAM" id="SSF46785">
    <property type="entry name" value="Winged helix' DNA-binding domain"/>
    <property type="match status" value="1"/>
</dbReference>
<dbReference type="AlphaFoldDB" id="A0A1H6DTS3"/>
<dbReference type="Pfam" id="PF00392">
    <property type="entry name" value="GntR"/>
    <property type="match status" value="1"/>
</dbReference>
<evidence type="ECO:0000313" key="6">
    <source>
        <dbReference type="Proteomes" id="UP000236754"/>
    </source>
</evidence>
<evidence type="ECO:0000256" key="2">
    <source>
        <dbReference type="ARBA" id="ARBA00023125"/>
    </source>
</evidence>
<organism evidence="5 6">
    <name type="scientific">Actinacidiphila yanglinensis</name>
    <dbReference type="NCBI Taxonomy" id="310779"/>
    <lineage>
        <taxon>Bacteria</taxon>
        <taxon>Bacillati</taxon>
        <taxon>Actinomycetota</taxon>
        <taxon>Actinomycetes</taxon>
        <taxon>Kitasatosporales</taxon>
        <taxon>Streptomycetaceae</taxon>
        <taxon>Actinacidiphila</taxon>
    </lineage>
</organism>
<dbReference type="PRINTS" id="PR00035">
    <property type="entry name" value="HTHGNTR"/>
</dbReference>
<dbReference type="EMBL" id="FNVU01000019">
    <property type="protein sequence ID" value="SEG88681.1"/>
    <property type="molecule type" value="Genomic_DNA"/>
</dbReference>
<keyword evidence="6" id="KW-1185">Reference proteome</keyword>
<keyword evidence="1" id="KW-0805">Transcription regulation</keyword>
<protein>
    <submittedName>
        <fullName evidence="5">Transcriptional regulator, GntR family</fullName>
    </submittedName>
</protein>
<dbReference type="GO" id="GO:0003677">
    <property type="term" value="F:DNA binding"/>
    <property type="evidence" value="ECO:0007669"/>
    <property type="project" value="UniProtKB-KW"/>
</dbReference>
<dbReference type="InterPro" id="IPR050679">
    <property type="entry name" value="Bact_HTH_transcr_reg"/>
</dbReference>
<dbReference type="PANTHER" id="PTHR44846:SF17">
    <property type="entry name" value="GNTR-FAMILY TRANSCRIPTIONAL REGULATOR"/>
    <property type="match status" value="1"/>
</dbReference>
<keyword evidence="3" id="KW-0804">Transcription</keyword>
<evidence type="ECO:0000256" key="1">
    <source>
        <dbReference type="ARBA" id="ARBA00023015"/>
    </source>
</evidence>
<evidence type="ECO:0000259" key="4">
    <source>
        <dbReference type="PROSITE" id="PS50949"/>
    </source>
</evidence>
<reference evidence="5 6" key="1">
    <citation type="submission" date="2016-10" db="EMBL/GenBank/DDBJ databases">
        <authorList>
            <person name="de Groot N.N."/>
        </authorList>
    </citation>
    <scope>NUCLEOTIDE SEQUENCE [LARGE SCALE GENOMIC DNA]</scope>
    <source>
        <strain evidence="5 6">CGMCC 4.2023</strain>
    </source>
</reference>
<proteinExistence type="predicted"/>
<dbReference type="Proteomes" id="UP000236754">
    <property type="component" value="Unassembled WGS sequence"/>
</dbReference>
<dbReference type="InterPro" id="IPR036390">
    <property type="entry name" value="WH_DNA-bd_sf"/>
</dbReference>
<dbReference type="PANTHER" id="PTHR44846">
    <property type="entry name" value="MANNOSYL-D-GLYCERATE TRANSPORT/METABOLISM SYSTEM REPRESSOR MNGR-RELATED"/>
    <property type="match status" value="1"/>
</dbReference>
<gene>
    <name evidence="5" type="ORF">SAMN05216223_119120</name>
</gene>
<evidence type="ECO:0000256" key="3">
    <source>
        <dbReference type="ARBA" id="ARBA00023163"/>
    </source>
</evidence>
<dbReference type="InterPro" id="IPR000524">
    <property type="entry name" value="Tscrpt_reg_HTH_GntR"/>
</dbReference>
<dbReference type="InterPro" id="IPR036388">
    <property type="entry name" value="WH-like_DNA-bd_sf"/>
</dbReference>
<dbReference type="GO" id="GO:0045892">
    <property type="term" value="P:negative regulation of DNA-templated transcription"/>
    <property type="evidence" value="ECO:0007669"/>
    <property type="project" value="TreeGrafter"/>
</dbReference>
<evidence type="ECO:0000313" key="5">
    <source>
        <dbReference type="EMBL" id="SEG88681.1"/>
    </source>
</evidence>
<dbReference type="CDD" id="cd07377">
    <property type="entry name" value="WHTH_GntR"/>
    <property type="match status" value="1"/>
</dbReference>
<dbReference type="GO" id="GO:0003700">
    <property type="term" value="F:DNA-binding transcription factor activity"/>
    <property type="evidence" value="ECO:0007669"/>
    <property type="project" value="InterPro"/>
</dbReference>
<name>A0A1H6DTS3_9ACTN</name>
<dbReference type="PROSITE" id="PS50949">
    <property type="entry name" value="HTH_GNTR"/>
    <property type="match status" value="1"/>
</dbReference>
<accession>A0A1H6DTS3</accession>
<dbReference type="SMART" id="SM00345">
    <property type="entry name" value="HTH_GNTR"/>
    <property type="match status" value="1"/>
</dbReference>
<feature type="domain" description="HTH gntR-type" evidence="4">
    <location>
        <begin position="12"/>
        <end position="80"/>
    </location>
</feature>
<dbReference type="OrthoDB" id="7363114at2"/>